<organism evidence="1 2">
    <name type="scientific">Melastoma candidum</name>
    <dbReference type="NCBI Taxonomy" id="119954"/>
    <lineage>
        <taxon>Eukaryota</taxon>
        <taxon>Viridiplantae</taxon>
        <taxon>Streptophyta</taxon>
        <taxon>Embryophyta</taxon>
        <taxon>Tracheophyta</taxon>
        <taxon>Spermatophyta</taxon>
        <taxon>Magnoliopsida</taxon>
        <taxon>eudicotyledons</taxon>
        <taxon>Gunneridae</taxon>
        <taxon>Pentapetalae</taxon>
        <taxon>rosids</taxon>
        <taxon>malvids</taxon>
        <taxon>Myrtales</taxon>
        <taxon>Melastomataceae</taxon>
        <taxon>Melastomatoideae</taxon>
        <taxon>Melastomateae</taxon>
        <taxon>Melastoma</taxon>
    </lineage>
</organism>
<reference evidence="2" key="1">
    <citation type="journal article" date="2023" name="Front. Plant Sci.">
        <title>Chromosomal-level genome assembly of Melastoma candidum provides insights into trichome evolution.</title>
        <authorList>
            <person name="Zhong Y."/>
            <person name="Wu W."/>
            <person name="Sun C."/>
            <person name="Zou P."/>
            <person name="Liu Y."/>
            <person name="Dai S."/>
            <person name="Zhou R."/>
        </authorList>
    </citation>
    <scope>NUCLEOTIDE SEQUENCE [LARGE SCALE GENOMIC DNA]</scope>
</reference>
<protein>
    <submittedName>
        <fullName evidence="1">Uncharacterized protein</fullName>
    </submittedName>
</protein>
<dbReference type="EMBL" id="CM042882">
    <property type="protein sequence ID" value="KAI4381048.1"/>
    <property type="molecule type" value="Genomic_DNA"/>
</dbReference>
<evidence type="ECO:0000313" key="2">
    <source>
        <dbReference type="Proteomes" id="UP001057402"/>
    </source>
</evidence>
<proteinExistence type="predicted"/>
<accession>A0ACB9RUH0</accession>
<comment type="caution">
    <text evidence="1">The sequence shown here is derived from an EMBL/GenBank/DDBJ whole genome shotgun (WGS) entry which is preliminary data.</text>
</comment>
<gene>
    <name evidence="1" type="ORF">MLD38_007165</name>
</gene>
<sequence length="854" mass="95753">MHLNKFVQGQQIPGFISIDCGAQNDYLDSYLNLYYETDAKYVDTGENRQVSTDNIYVNNDERSKNLRIFPNGTRNCYTLGLDQGKGNKYLIRASFFYGNYGSRNVTPVFDVHIDTNVLFTVHRSDYFCEEVIYSPSRDYVQLCLINTRNGVPFISALELRLLDRDIYPVDLGALVMSDRYALGMQSWPIRHPDDAFDRIWYHYFPVGTKNISNNTILEIDPTSNPYKVPMWVLETAQVLSDPSFWVFSSNITDSWYIYLYFTEIQALQTNQSREFSVYVDNEVVATESLQFSTMTTFQSQMITGQTNVSFGLSPTAQSTLLPTLNAFEIYQVLDLPNPMTAQGDFDAMVNVRMAYRLVQTEDSWQGDPCIPAIYTWSGLNCSNDNNHRIISLNLSSSGLTGLIAPAFANLTMMESLDLSNNQLTGPVPDYFAQMPSLKILNLSVNNLNGTVPRDLMKKKQDGTLLLGLDGNQNLCNSTSCSSKGWSRTKRGIIVPVIASTLSVVVVILLAVIAIIWRNGRKGNDGSMTRISRNRVFSYSEIECITDNFKNIIGEGGFGKVYLGKLEEGTKVAVKVLSHSSSQGPKEFETEAKLLMVVHHRNLVNLIGYCDEPGNMALVYEYMSQGNLQFHLSKNLSQVISWSQRLQIAVDAAHGLEYLHSGCRPPIIHRDFKTTNILLDENLQAKIADFGLSRAFTTDFDSHVSTTPAGTPGYLDPEFHSSGNLNQKSDVYSFGIVLFELITGLPAVIKGKENVTHILHRVTPLIRRGNIESVMDPKLNGEYNIASAWKAVEIAMSCVPAIAVQRPDMSHVLLELKECMTLELVSPQNRQNGISKRSYSFETSSLDFEMSPTAR</sequence>
<name>A0ACB9RUH0_9MYRT</name>
<keyword evidence="2" id="KW-1185">Reference proteome</keyword>
<dbReference type="Proteomes" id="UP001057402">
    <property type="component" value="Chromosome 3"/>
</dbReference>
<evidence type="ECO:0000313" key="1">
    <source>
        <dbReference type="EMBL" id="KAI4381048.1"/>
    </source>
</evidence>